<evidence type="ECO:0000256" key="4">
    <source>
        <dbReference type="PROSITE-ProRule" id="PRU01240"/>
    </source>
</evidence>
<reference evidence="7" key="1">
    <citation type="journal article" date="2020" name="Nat. Commun.">
        <title>Genome assembly of wild tea tree DASZ reveals pedigree and selection history of tea varieties.</title>
        <authorList>
            <person name="Zhang W."/>
            <person name="Zhang Y."/>
            <person name="Qiu H."/>
            <person name="Guo Y."/>
            <person name="Wan H."/>
            <person name="Zhang X."/>
            <person name="Scossa F."/>
            <person name="Alseekh S."/>
            <person name="Zhang Q."/>
            <person name="Wang P."/>
            <person name="Xu L."/>
            <person name="Schmidt M.H."/>
            <person name="Jia X."/>
            <person name="Li D."/>
            <person name="Zhu A."/>
            <person name="Guo F."/>
            <person name="Chen W."/>
            <person name="Ni D."/>
            <person name="Usadel B."/>
            <person name="Fernie A.R."/>
            <person name="Wen W."/>
        </authorList>
    </citation>
    <scope>NUCLEOTIDE SEQUENCE [LARGE SCALE GENOMIC DNA]</scope>
    <source>
        <strain evidence="7">cv. G240</strain>
    </source>
</reference>
<dbReference type="GO" id="GO:0051601">
    <property type="term" value="P:exocyst localization"/>
    <property type="evidence" value="ECO:0007669"/>
    <property type="project" value="TreeGrafter"/>
</dbReference>
<dbReference type="SUPFAM" id="SSF52743">
    <property type="entry name" value="Subtilisin-like"/>
    <property type="match status" value="1"/>
</dbReference>
<comment type="similarity">
    <text evidence="4">Belongs to the peptidase S8 family.</text>
</comment>
<protein>
    <recommendedName>
        <fullName evidence="5">Peptidase S8/S53 domain-containing protein</fullName>
    </recommendedName>
</protein>
<dbReference type="InterPro" id="IPR000209">
    <property type="entry name" value="Peptidase_S8/S53_dom"/>
</dbReference>
<dbReference type="GO" id="GO:0046872">
    <property type="term" value="F:metal ion binding"/>
    <property type="evidence" value="ECO:0007669"/>
    <property type="project" value="InterPro"/>
</dbReference>
<comment type="caution">
    <text evidence="6">The sequence shown here is derived from an EMBL/GenBank/DDBJ whole genome shotgun (WGS) entry which is preliminary data.</text>
</comment>
<organism evidence="6 7">
    <name type="scientific">Camellia sinensis</name>
    <name type="common">Tea plant</name>
    <name type="synonym">Thea sinensis</name>
    <dbReference type="NCBI Taxonomy" id="4442"/>
    <lineage>
        <taxon>Eukaryota</taxon>
        <taxon>Viridiplantae</taxon>
        <taxon>Streptophyta</taxon>
        <taxon>Embryophyta</taxon>
        <taxon>Tracheophyta</taxon>
        <taxon>Spermatophyta</taxon>
        <taxon>Magnoliopsida</taxon>
        <taxon>eudicotyledons</taxon>
        <taxon>Gunneridae</taxon>
        <taxon>Pentapetalae</taxon>
        <taxon>asterids</taxon>
        <taxon>Ericales</taxon>
        <taxon>Theaceae</taxon>
        <taxon>Camellia</taxon>
    </lineage>
</organism>
<dbReference type="Gene3D" id="3.40.50.200">
    <property type="entry name" value="Peptidase S8/S53 domain"/>
    <property type="match status" value="1"/>
</dbReference>
<dbReference type="GO" id="GO:0004252">
    <property type="term" value="F:serine-type endopeptidase activity"/>
    <property type="evidence" value="ECO:0007669"/>
    <property type="project" value="InterPro"/>
</dbReference>
<feature type="domain" description="Peptidase S8/S53" evidence="5">
    <location>
        <begin position="5"/>
        <end position="49"/>
    </location>
</feature>
<dbReference type="InterPro" id="IPR010326">
    <property type="entry name" value="EXOC3/Sec6"/>
</dbReference>
<evidence type="ECO:0000313" key="7">
    <source>
        <dbReference type="Proteomes" id="UP000593564"/>
    </source>
</evidence>
<evidence type="ECO:0000259" key="5">
    <source>
        <dbReference type="Pfam" id="PF00082"/>
    </source>
</evidence>
<evidence type="ECO:0000256" key="2">
    <source>
        <dbReference type="ARBA" id="ARBA00022801"/>
    </source>
</evidence>
<dbReference type="Pfam" id="PF00082">
    <property type="entry name" value="Peptidase_S8"/>
    <property type="match status" value="1"/>
</dbReference>
<gene>
    <name evidence="6" type="ORF">HYC85_019509</name>
</gene>
<dbReference type="Pfam" id="PF06046">
    <property type="entry name" value="Sec6"/>
    <property type="match status" value="1"/>
</dbReference>
<dbReference type="AlphaFoldDB" id="A0A7J7GMZ5"/>
<dbReference type="EMBL" id="JACBKZ010000009">
    <property type="protein sequence ID" value="KAF5941867.1"/>
    <property type="molecule type" value="Genomic_DNA"/>
</dbReference>
<evidence type="ECO:0000313" key="6">
    <source>
        <dbReference type="EMBL" id="KAF5941867.1"/>
    </source>
</evidence>
<dbReference type="PROSITE" id="PS51892">
    <property type="entry name" value="SUBTILASE"/>
    <property type="match status" value="1"/>
</dbReference>
<dbReference type="PANTHER" id="PTHR21292">
    <property type="entry name" value="EXOCYST COMPLEX COMPONENT SEC6-RELATED"/>
    <property type="match status" value="1"/>
</dbReference>
<dbReference type="InterPro" id="IPR023828">
    <property type="entry name" value="Peptidase_S8_Ser-AS"/>
</dbReference>
<keyword evidence="7" id="KW-1185">Reference proteome</keyword>
<evidence type="ECO:0000256" key="1">
    <source>
        <dbReference type="ARBA" id="ARBA00022670"/>
    </source>
</evidence>
<dbReference type="GO" id="GO:0000149">
    <property type="term" value="F:SNARE binding"/>
    <property type="evidence" value="ECO:0007669"/>
    <property type="project" value="TreeGrafter"/>
</dbReference>
<dbReference type="PANTHER" id="PTHR21292:SF1">
    <property type="entry name" value="EXOCYST COMPLEX COMPONENT 3"/>
    <property type="match status" value="1"/>
</dbReference>
<dbReference type="PROSITE" id="PS00138">
    <property type="entry name" value="SUBTILASE_SER"/>
    <property type="match status" value="1"/>
</dbReference>
<name>A0A7J7GMZ5_CAMSI</name>
<sequence>MGTKHGSGYAFLSGTSMACPYATGIVALIKSAHPDWFLAAIRSALVTTGESHSVNRILQDVQFKDQKWFKQFVSQSKARTEERLRGSGDDIVAARMGAKLNAAGWISKQMGGVTGWVVKYQENLVSLGVDESLAQVCSKSGAMDPLMNAYVERMQATTRKWYLNILEAEKVQPPKKTDDGRLYTLVAVDLFRILGKQVQIAHETNIDIMLYNIVTTQTRPYGFSTVTGQ</sequence>
<accession>A0A7J7GMZ5</accession>
<dbReference type="SUPFAM" id="SSF63411">
    <property type="entry name" value="LuxS/MPP-like metallohydrolase"/>
    <property type="match status" value="1"/>
</dbReference>
<reference evidence="6 7" key="2">
    <citation type="submission" date="2020-07" db="EMBL/GenBank/DDBJ databases">
        <title>Genome assembly of wild tea tree DASZ reveals pedigree and selection history of tea varieties.</title>
        <authorList>
            <person name="Zhang W."/>
        </authorList>
    </citation>
    <scope>NUCLEOTIDE SEQUENCE [LARGE SCALE GENOMIC DNA]</scope>
    <source>
        <strain evidence="7">cv. G240</strain>
        <tissue evidence="6">Leaf</tissue>
    </source>
</reference>
<keyword evidence="1" id="KW-0645">Protease</keyword>
<keyword evidence="2" id="KW-0378">Hydrolase</keyword>
<dbReference type="Proteomes" id="UP000593564">
    <property type="component" value="Unassembled WGS sequence"/>
</dbReference>
<dbReference type="Gene3D" id="3.30.830.10">
    <property type="entry name" value="Metalloenzyme, LuxS/M16 peptidase-like"/>
    <property type="match status" value="1"/>
</dbReference>
<dbReference type="Gene3D" id="1.10.357.50">
    <property type="match status" value="1"/>
</dbReference>
<dbReference type="GO" id="GO:0000145">
    <property type="term" value="C:exocyst"/>
    <property type="evidence" value="ECO:0007669"/>
    <property type="project" value="InterPro"/>
</dbReference>
<evidence type="ECO:0000256" key="3">
    <source>
        <dbReference type="ARBA" id="ARBA00022825"/>
    </source>
</evidence>
<dbReference type="InterPro" id="IPR011249">
    <property type="entry name" value="Metalloenz_LuxS/M16"/>
</dbReference>
<comment type="caution">
    <text evidence="4">Lacks conserved residue(s) required for the propagation of feature annotation.</text>
</comment>
<dbReference type="InterPro" id="IPR036852">
    <property type="entry name" value="Peptidase_S8/S53_dom_sf"/>
</dbReference>
<dbReference type="GO" id="GO:0006508">
    <property type="term" value="P:proteolysis"/>
    <property type="evidence" value="ECO:0007669"/>
    <property type="project" value="UniProtKB-KW"/>
</dbReference>
<dbReference type="PROSITE" id="PS51257">
    <property type="entry name" value="PROKAR_LIPOPROTEIN"/>
    <property type="match status" value="1"/>
</dbReference>
<dbReference type="GO" id="GO:0006887">
    <property type="term" value="P:exocytosis"/>
    <property type="evidence" value="ECO:0007669"/>
    <property type="project" value="InterPro"/>
</dbReference>
<proteinExistence type="inferred from homology"/>
<keyword evidence="3" id="KW-0720">Serine protease</keyword>